<feature type="compositionally biased region" description="Low complexity" evidence="1">
    <location>
        <begin position="162"/>
        <end position="178"/>
    </location>
</feature>
<dbReference type="PANTHER" id="PTHR28187">
    <property type="entry name" value="PROTEIN RCR1-RELATED"/>
    <property type="match status" value="1"/>
</dbReference>
<keyword evidence="2" id="KW-0472">Membrane</keyword>
<name>A0A0C7N8K6_9SACH</name>
<sequence length="195" mass="21527">MAVILNKRFGYYGTSYSSSSWVWGRWLLFIVLGVGIVLWIFMINVRRRRNGVNPIRGTAWLAPPSYGVSQNQYNLPTDQNPVPEYSATANVNDAGFFDQNGKFHRTQDASMQGPPPNADQQQQYGNVSSPSQPPPAVVRDDDDYYSEAAHQFQRPNVPPPTTTEVTDTTGSTTPTTPTANAQFQRPSGPPPAKHG</sequence>
<dbReference type="AlphaFoldDB" id="A0A0C7N8K6"/>
<keyword evidence="2" id="KW-0812">Transmembrane</keyword>
<dbReference type="Proteomes" id="UP000054304">
    <property type="component" value="Unassembled WGS sequence"/>
</dbReference>
<dbReference type="PANTHER" id="PTHR28187:SF1">
    <property type="entry name" value="PROTEIN RCR1-RELATED"/>
    <property type="match status" value="1"/>
</dbReference>
<evidence type="ECO:0000256" key="2">
    <source>
        <dbReference type="SAM" id="Phobius"/>
    </source>
</evidence>
<accession>A0A0C7N8K6</accession>
<dbReference type="EMBL" id="LN736369">
    <property type="protein sequence ID" value="CEP64246.1"/>
    <property type="molecule type" value="Genomic_DNA"/>
</dbReference>
<keyword evidence="4" id="KW-1185">Reference proteome</keyword>
<evidence type="ECO:0000313" key="3">
    <source>
        <dbReference type="EMBL" id="CEP64246.1"/>
    </source>
</evidence>
<dbReference type="RefSeq" id="XP_022630455.1">
    <property type="nucleotide sequence ID" value="XM_022770549.1"/>
</dbReference>
<dbReference type="HOGENOM" id="CLU_1517525_0_0_1"/>
<feature type="region of interest" description="Disordered" evidence="1">
    <location>
        <begin position="96"/>
        <end position="195"/>
    </location>
</feature>
<organism evidence="3 4">
    <name type="scientific">Lachancea lanzarotensis</name>
    <dbReference type="NCBI Taxonomy" id="1245769"/>
    <lineage>
        <taxon>Eukaryota</taxon>
        <taxon>Fungi</taxon>
        <taxon>Dikarya</taxon>
        <taxon>Ascomycota</taxon>
        <taxon>Saccharomycotina</taxon>
        <taxon>Saccharomycetes</taxon>
        <taxon>Saccharomycetales</taxon>
        <taxon>Saccharomycetaceae</taxon>
        <taxon>Lachancea</taxon>
    </lineage>
</organism>
<dbReference type="InterPro" id="IPR020999">
    <property type="entry name" value="Chitin_synth_reg_RCR"/>
</dbReference>
<keyword evidence="2" id="KW-1133">Transmembrane helix</keyword>
<dbReference type="OrthoDB" id="4035853at2759"/>
<dbReference type="GO" id="GO:0016192">
    <property type="term" value="P:vesicle-mediated transport"/>
    <property type="evidence" value="ECO:0007669"/>
    <property type="project" value="TreeGrafter"/>
</dbReference>
<proteinExistence type="predicted"/>
<evidence type="ECO:0000256" key="1">
    <source>
        <dbReference type="SAM" id="MobiDB-lite"/>
    </source>
</evidence>
<reference evidence="3 4" key="1">
    <citation type="submission" date="2014-12" db="EMBL/GenBank/DDBJ databases">
        <authorList>
            <person name="Neuveglise Cecile"/>
        </authorList>
    </citation>
    <scope>NUCLEOTIDE SEQUENCE [LARGE SCALE GENOMIC DNA]</scope>
    <source>
        <strain evidence="3 4">CBS 12615</strain>
    </source>
</reference>
<dbReference type="Pfam" id="PF12273">
    <property type="entry name" value="RCR"/>
    <property type="match status" value="1"/>
</dbReference>
<feature type="transmembrane region" description="Helical" evidence="2">
    <location>
        <begin position="20"/>
        <end position="41"/>
    </location>
</feature>
<dbReference type="GeneID" id="34687793"/>
<evidence type="ECO:0000313" key="4">
    <source>
        <dbReference type="Proteomes" id="UP000054304"/>
    </source>
</evidence>
<gene>
    <name evidence="3" type="ORF">LALA0_S10e05820g</name>
</gene>
<protein>
    <submittedName>
        <fullName evidence="3">LALA0S10e05820g1_1</fullName>
    </submittedName>
</protein>